<dbReference type="SUPFAM" id="SSF49879">
    <property type="entry name" value="SMAD/FHA domain"/>
    <property type="match status" value="1"/>
</dbReference>
<feature type="domain" description="Guanylate cyclase" evidence="2">
    <location>
        <begin position="5"/>
        <end position="112"/>
    </location>
</feature>
<dbReference type="InterPro" id="IPR029787">
    <property type="entry name" value="Nucleotide_cyclase"/>
</dbReference>
<dbReference type="InterPro" id="IPR050697">
    <property type="entry name" value="Adenylyl/Guanylyl_Cyclase_3/4"/>
</dbReference>
<dbReference type="PROSITE" id="PS50006">
    <property type="entry name" value="FHA_DOMAIN"/>
    <property type="match status" value="1"/>
</dbReference>
<sequence>MPFACVLISDVTGSTQLYEAVGDARALEQITDVLSRMRQIIEQHGGHCVKSQGDDVLSYFDQSDSAFQAAIKMIHEDWHANLSVHVGMYVGEILTQDGDIYGTPVNTAARLASIAKPGEILLGDACFDGLLPLSRQQLTLIGELQLKGKQTTTRVYSCSASDVSLQTATVVKPKKAPASDADFARFAYADRSWQIGEGEKLAIGRAIDNDIVMGHAWVSRKHAVVSMRQGELEFSDISSTGSVIQTDDGKAISIHRRTTLLNGSGLIFLGADEKAEKANALSFDTKKMKIEYASD</sequence>
<dbReference type="Pfam" id="PF00498">
    <property type="entry name" value="FHA"/>
    <property type="match status" value="1"/>
</dbReference>
<dbReference type="Gene3D" id="2.60.200.20">
    <property type="match status" value="1"/>
</dbReference>
<evidence type="ECO:0000259" key="2">
    <source>
        <dbReference type="PROSITE" id="PS50125"/>
    </source>
</evidence>
<name>A0A2T6CDY8_9RHOB</name>
<dbReference type="GO" id="GO:0004016">
    <property type="term" value="F:adenylate cyclase activity"/>
    <property type="evidence" value="ECO:0007669"/>
    <property type="project" value="UniProtKB-ARBA"/>
</dbReference>
<dbReference type="CDD" id="cd07302">
    <property type="entry name" value="CHD"/>
    <property type="match status" value="1"/>
</dbReference>
<dbReference type="InterPro" id="IPR000253">
    <property type="entry name" value="FHA_dom"/>
</dbReference>
<reference evidence="3 4" key="1">
    <citation type="submission" date="2018-04" db="EMBL/GenBank/DDBJ databases">
        <title>Genomic Encyclopedia of Archaeal and Bacterial Type Strains, Phase II (KMG-II): from individual species to whole genera.</title>
        <authorList>
            <person name="Goeker M."/>
        </authorList>
    </citation>
    <scope>NUCLEOTIDE SEQUENCE [LARGE SCALE GENOMIC DNA]</scope>
    <source>
        <strain evidence="3 4">DSM 12244</strain>
    </source>
</reference>
<dbReference type="PANTHER" id="PTHR43081">
    <property type="entry name" value="ADENYLATE CYCLASE, TERMINAL-DIFFERENTIATION SPECIFIC-RELATED"/>
    <property type="match status" value="1"/>
</dbReference>
<evidence type="ECO:0000313" key="4">
    <source>
        <dbReference type="Proteomes" id="UP000244092"/>
    </source>
</evidence>
<dbReference type="OrthoDB" id="54411at2"/>
<dbReference type="GO" id="GO:0009190">
    <property type="term" value="P:cyclic nucleotide biosynthetic process"/>
    <property type="evidence" value="ECO:0007669"/>
    <property type="project" value="InterPro"/>
</dbReference>
<dbReference type="InterPro" id="IPR008984">
    <property type="entry name" value="SMAD_FHA_dom_sf"/>
</dbReference>
<dbReference type="InterPro" id="IPR001054">
    <property type="entry name" value="A/G_cyclase"/>
</dbReference>
<dbReference type="Proteomes" id="UP000244092">
    <property type="component" value="Unassembled WGS sequence"/>
</dbReference>
<evidence type="ECO:0000313" key="3">
    <source>
        <dbReference type="EMBL" id="PTX73695.1"/>
    </source>
</evidence>
<comment type="caution">
    <text evidence="3">The sequence shown here is derived from an EMBL/GenBank/DDBJ whole genome shotgun (WGS) entry which is preliminary data.</text>
</comment>
<dbReference type="CDD" id="cd00060">
    <property type="entry name" value="FHA"/>
    <property type="match status" value="1"/>
</dbReference>
<dbReference type="AlphaFoldDB" id="A0A2T6CDY8"/>
<dbReference type="Pfam" id="PF00211">
    <property type="entry name" value="Guanylate_cyc"/>
    <property type="match status" value="1"/>
</dbReference>
<accession>A0A2T6CDY8</accession>
<protein>
    <submittedName>
        <fullName evidence="3">Class 3 adenylate cyclase</fullName>
    </submittedName>
</protein>
<dbReference type="PROSITE" id="PS50125">
    <property type="entry name" value="GUANYLATE_CYCLASE_2"/>
    <property type="match status" value="1"/>
</dbReference>
<evidence type="ECO:0000259" key="1">
    <source>
        <dbReference type="PROSITE" id="PS50006"/>
    </source>
</evidence>
<proteinExistence type="predicted"/>
<dbReference type="RefSeq" id="WP_025049617.1">
    <property type="nucleotide sequence ID" value="NZ_QBKU01000006.1"/>
</dbReference>
<feature type="domain" description="FHA" evidence="1">
    <location>
        <begin position="201"/>
        <end position="245"/>
    </location>
</feature>
<dbReference type="SUPFAM" id="SSF55073">
    <property type="entry name" value="Nucleotide cyclase"/>
    <property type="match status" value="1"/>
</dbReference>
<organism evidence="3 4">
    <name type="scientific">Sulfitobacter mediterraneus</name>
    <dbReference type="NCBI Taxonomy" id="83219"/>
    <lineage>
        <taxon>Bacteria</taxon>
        <taxon>Pseudomonadati</taxon>
        <taxon>Pseudomonadota</taxon>
        <taxon>Alphaproteobacteria</taxon>
        <taxon>Rhodobacterales</taxon>
        <taxon>Roseobacteraceae</taxon>
        <taxon>Sulfitobacter</taxon>
    </lineage>
</organism>
<dbReference type="Gene3D" id="3.30.70.1230">
    <property type="entry name" value="Nucleotide cyclase"/>
    <property type="match status" value="1"/>
</dbReference>
<gene>
    <name evidence="3" type="ORF">C8N31_106159</name>
</gene>
<dbReference type="EMBL" id="QBKU01000006">
    <property type="protein sequence ID" value="PTX73695.1"/>
    <property type="molecule type" value="Genomic_DNA"/>
</dbReference>
<dbReference type="PANTHER" id="PTHR43081:SF1">
    <property type="entry name" value="ADENYLATE CYCLASE, TERMINAL-DIFFERENTIATION SPECIFIC"/>
    <property type="match status" value="1"/>
</dbReference>
<dbReference type="GO" id="GO:0035556">
    <property type="term" value="P:intracellular signal transduction"/>
    <property type="evidence" value="ECO:0007669"/>
    <property type="project" value="InterPro"/>
</dbReference>